<dbReference type="GO" id="GO:0008235">
    <property type="term" value="F:metalloexopeptidase activity"/>
    <property type="evidence" value="ECO:0007669"/>
    <property type="project" value="InterPro"/>
</dbReference>
<dbReference type="HOGENOM" id="CLU_025866_0_0_1"/>
<accession>W7I5H6</accession>
<feature type="chain" id="PRO_5005151228" description="Peptide hydrolase" evidence="11">
    <location>
        <begin position="17"/>
        <end position="362"/>
    </location>
</feature>
<evidence type="ECO:0000256" key="7">
    <source>
        <dbReference type="ARBA" id="ARBA00022801"/>
    </source>
</evidence>
<dbReference type="SUPFAM" id="SSF53187">
    <property type="entry name" value="Zn-dependent exopeptidases"/>
    <property type="match status" value="1"/>
</dbReference>
<evidence type="ECO:0000259" key="13">
    <source>
        <dbReference type="Pfam" id="PF04389"/>
    </source>
</evidence>
<dbReference type="AlphaFoldDB" id="W7I5H6"/>
<evidence type="ECO:0000313" key="15">
    <source>
        <dbReference type="Proteomes" id="UP000024837"/>
    </source>
</evidence>
<keyword evidence="15" id="KW-1185">Reference proteome</keyword>
<evidence type="ECO:0000256" key="5">
    <source>
        <dbReference type="ARBA" id="ARBA00022723"/>
    </source>
</evidence>
<dbReference type="EMBL" id="KI966448">
    <property type="protein sequence ID" value="EWC43980.1"/>
    <property type="molecule type" value="Genomic_DNA"/>
</dbReference>
<dbReference type="PANTHER" id="PTHR12147:SF56">
    <property type="entry name" value="AMINOPEPTIDASE YDR415C-RELATED"/>
    <property type="match status" value="1"/>
</dbReference>
<keyword evidence="8 11" id="KW-0862">Zinc</keyword>
<evidence type="ECO:0000256" key="3">
    <source>
        <dbReference type="ARBA" id="ARBA00022438"/>
    </source>
</evidence>
<dbReference type="GO" id="GO:0046872">
    <property type="term" value="F:metal ion binding"/>
    <property type="evidence" value="ECO:0007669"/>
    <property type="project" value="UniProtKB-KW"/>
</dbReference>
<feature type="region of interest" description="Disordered" evidence="12">
    <location>
        <begin position="15"/>
        <end position="42"/>
    </location>
</feature>
<dbReference type="Pfam" id="PF04389">
    <property type="entry name" value="Peptidase_M28"/>
    <property type="match status" value="1"/>
</dbReference>
<name>W7I5H6_9PEZI</name>
<dbReference type="GO" id="GO:0006508">
    <property type="term" value="P:proteolysis"/>
    <property type="evidence" value="ECO:0007669"/>
    <property type="project" value="UniProtKB-KW"/>
</dbReference>
<evidence type="ECO:0000256" key="6">
    <source>
        <dbReference type="ARBA" id="ARBA00022729"/>
    </source>
</evidence>
<feature type="domain" description="Peptidase M28" evidence="13">
    <location>
        <begin position="144"/>
        <end position="351"/>
    </location>
</feature>
<gene>
    <name evidence="14" type="ORF">DRE_01332</name>
</gene>
<dbReference type="EC" id="3.4.-.-" evidence="11"/>
<evidence type="ECO:0000256" key="2">
    <source>
        <dbReference type="ARBA" id="ARBA00011245"/>
    </source>
</evidence>
<evidence type="ECO:0000256" key="1">
    <source>
        <dbReference type="ARBA" id="ARBA00001947"/>
    </source>
</evidence>
<dbReference type="GO" id="GO:0004177">
    <property type="term" value="F:aminopeptidase activity"/>
    <property type="evidence" value="ECO:0007669"/>
    <property type="project" value="UniProtKB-KW"/>
</dbReference>
<evidence type="ECO:0000256" key="8">
    <source>
        <dbReference type="ARBA" id="ARBA00022833"/>
    </source>
</evidence>
<evidence type="ECO:0000256" key="4">
    <source>
        <dbReference type="ARBA" id="ARBA00022670"/>
    </source>
</evidence>
<keyword evidence="6 11" id="KW-0732">Signal</keyword>
<dbReference type="PANTHER" id="PTHR12147">
    <property type="entry name" value="METALLOPEPTIDASE M28 FAMILY MEMBER"/>
    <property type="match status" value="1"/>
</dbReference>
<feature type="compositionally biased region" description="Basic residues" evidence="12">
    <location>
        <begin position="25"/>
        <end position="37"/>
    </location>
</feature>
<keyword evidence="5 11" id="KW-0479">Metal-binding</keyword>
<evidence type="ECO:0000256" key="10">
    <source>
        <dbReference type="ARBA" id="ARBA00043962"/>
    </source>
</evidence>
<protein>
    <recommendedName>
        <fullName evidence="11">Peptide hydrolase</fullName>
        <ecNumber evidence="11">3.4.-.-</ecNumber>
    </recommendedName>
</protein>
<keyword evidence="4 11" id="KW-0645">Protease</keyword>
<reference evidence="14 15" key="1">
    <citation type="submission" date="2013-05" db="EMBL/GenBank/DDBJ databases">
        <title>Drechslerella stenobrocha genome reveals carnivorous origination and mechanical trapping mechanism of predatory fungi.</title>
        <authorList>
            <person name="Liu X."/>
            <person name="Zhang W."/>
            <person name="Liu K."/>
        </authorList>
    </citation>
    <scope>NUCLEOTIDE SEQUENCE [LARGE SCALE GENOMIC DNA]</scope>
    <source>
        <strain evidence="14 15">248</strain>
    </source>
</reference>
<feature type="signal peptide" evidence="11">
    <location>
        <begin position="1"/>
        <end position="16"/>
    </location>
</feature>
<evidence type="ECO:0000256" key="11">
    <source>
        <dbReference type="RuleBase" id="RU361240"/>
    </source>
</evidence>
<proteinExistence type="inferred from homology"/>
<dbReference type="OrthoDB" id="2214at2759"/>
<dbReference type="InterPro" id="IPR045175">
    <property type="entry name" value="M28_fam"/>
</dbReference>
<dbReference type="Proteomes" id="UP000024837">
    <property type="component" value="Unassembled WGS sequence"/>
</dbReference>
<evidence type="ECO:0000313" key="14">
    <source>
        <dbReference type="EMBL" id="EWC43980.1"/>
    </source>
</evidence>
<dbReference type="FunFam" id="3.40.630.10:FF:000042">
    <property type="entry name" value="Peptide hydrolase"/>
    <property type="match status" value="1"/>
</dbReference>
<comment type="cofactor">
    <cofactor evidence="1">
        <name>Zn(2+)</name>
        <dbReference type="ChEBI" id="CHEBI:29105"/>
    </cofactor>
</comment>
<keyword evidence="9" id="KW-1015">Disulfide bond</keyword>
<dbReference type="InterPro" id="IPR007484">
    <property type="entry name" value="Peptidase_M28"/>
</dbReference>
<sequence length="362" mass="39139">MKFSLTLSAMAASTAALHPRATPGSHRRQPTLHRRAGARRDQAHYQEAYSQRVAVRKSVFPDTIIHQESVSPLLSQLSAEDARSNLEEYTRFHTRYYKSQTGKQAAEWLLLKVQSAIDSAAARHGRVAASVKPFVHPNWVQTSVIATIPGRSGKTIVVGAHLDSVNQFSQSSGRSPGADDNGSGSMTILEGFKALLSDPAIAGGEAPNTIEFHWYAAEEAGLLGSQAIFAAYKKEGRDVKAMLNQDMTGYIQKTLSSGKPESLGVITDNVDKDLTAFVKKVIAAYCSIPAVDTRCGYACSDHASANKNGFPSAFVIEALMEHTSNFIHGTGDTIETISPSHMIEHAKMVVGFAYELGFTARL</sequence>
<organism evidence="14 15">
    <name type="scientific">Drechslerella stenobrocha 248</name>
    <dbReference type="NCBI Taxonomy" id="1043628"/>
    <lineage>
        <taxon>Eukaryota</taxon>
        <taxon>Fungi</taxon>
        <taxon>Dikarya</taxon>
        <taxon>Ascomycota</taxon>
        <taxon>Pezizomycotina</taxon>
        <taxon>Orbiliomycetes</taxon>
        <taxon>Orbiliales</taxon>
        <taxon>Orbiliaceae</taxon>
        <taxon>Drechslerella</taxon>
    </lineage>
</organism>
<evidence type="ECO:0000256" key="9">
    <source>
        <dbReference type="ARBA" id="ARBA00023157"/>
    </source>
</evidence>
<comment type="subunit">
    <text evidence="2">Monomer.</text>
</comment>
<keyword evidence="7 11" id="KW-0378">Hydrolase</keyword>
<dbReference type="CDD" id="cd03879">
    <property type="entry name" value="M28_AAP"/>
    <property type="match status" value="1"/>
</dbReference>
<evidence type="ECO:0000256" key="12">
    <source>
        <dbReference type="SAM" id="MobiDB-lite"/>
    </source>
</evidence>
<dbReference type="Gene3D" id="3.40.630.10">
    <property type="entry name" value="Zn peptidases"/>
    <property type="match status" value="1"/>
</dbReference>
<comment type="similarity">
    <text evidence="10">Belongs to the peptidase M28 family. M28E subfamily.</text>
</comment>
<keyword evidence="3 14" id="KW-0031">Aminopeptidase</keyword>